<dbReference type="InterPro" id="IPR009057">
    <property type="entry name" value="Homeodomain-like_sf"/>
</dbReference>
<dbReference type="GO" id="GO:0001156">
    <property type="term" value="F:TFIIIC-class transcription factor complex binding"/>
    <property type="evidence" value="ECO:0007669"/>
    <property type="project" value="TreeGrafter"/>
</dbReference>
<feature type="region of interest" description="Disordered" evidence="1">
    <location>
        <begin position="91"/>
        <end position="159"/>
    </location>
</feature>
<organism evidence="3 4">
    <name type="scientific">Escallonia rubra</name>
    <dbReference type="NCBI Taxonomy" id="112253"/>
    <lineage>
        <taxon>Eukaryota</taxon>
        <taxon>Viridiplantae</taxon>
        <taxon>Streptophyta</taxon>
        <taxon>Embryophyta</taxon>
        <taxon>Tracheophyta</taxon>
        <taxon>Spermatophyta</taxon>
        <taxon>Magnoliopsida</taxon>
        <taxon>eudicotyledons</taxon>
        <taxon>Gunneridae</taxon>
        <taxon>Pentapetalae</taxon>
        <taxon>asterids</taxon>
        <taxon>campanulids</taxon>
        <taxon>Escalloniales</taxon>
        <taxon>Escalloniaceae</taxon>
        <taxon>Escallonia</taxon>
    </lineage>
</organism>
<accession>A0AA88UWQ6</accession>
<dbReference type="GO" id="GO:0000126">
    <property type="term" value="C:transcription factor TFIIIB complex"/>
    <property type="evidence" value="ECO:0007669"/>
    <property type="project" value="TreeGrafter"/>
</dbReference>
<evidence type="ECO:0000256" key="1">
    <source>
        <dbReference type="SAM" id="MobiDB-lite"/>
    </source>
</evidence>
<evidence type="ECO:0000313" key="4">
    <source>
        <dbReference type="Proteomes" id="UP001187471"/>
    </source>
</evidence>
<dbReference type="AlphaFoldDB" id="A0AA88UWQ6"/>
<feature type="compositionally biased region" description="Basic and acidic residues" evidence="1">
    <location>
        <begin position="108"/>
        <end position="134"/>
    </location>
</feature>
<keyword evidence="4" id="KW-1185">Reference proteome</keyword>
<dbReference type="EMBL" id="JAVXUO010000113">
    <property type="protein sequence ID" value="KAK2995297.1"/>
    <property type="molecule type" value="Genomic_DNA"/>
</dbReference>
<dbReference type="GO" id="GO:0070898">
    <property type="term" value="P:RNA polymerase III preinitiation complex assembly"/>
    <property type="evidence" value="ECO:0007669"/>
    <property type="project" value="TreeGrafter"/>
</dbReference>
<dbReference type="InterPro" id="IPR039467">
    <property type="entry name" value="TFIIIB_B''_Myb"/>
</dbReference>
<protein>
    <recommendedName>
        <fullName evidence="2">Transcription factor TFIIIB component B'' Myb domain-containing protein</fullName>
    </recommendedName>
</protein>
<name>A0AA88UWQ6_9ASTE</name>
<evidence type="ECO:0000313" key="3">
    <source>
        <dbReference type="EMBL" id="KAK2995297.1"/>
    </source>
</evidence>
<feature type="compositionally biased region" description="Basic and acidic residues" evidence="1">
    <location>
        <begin position="91"/>
        <end position="100"/>
    </location>
</feature>
<dbReference type="PANTHER" id="PTHR22929:SF0">
    <property type="entry name" value="TRANSCRIPTION FACTOR TFIIIB COMPONENT B'' HOMOLOG"/>
    <property type="match status" value="1"/>
</dbReference>
<feature type="domain" description="Transcription factor TFIIIB component B'' Myb" evidence="2">
    <location>
        <begin position="25"/>
        <end position="86"/>
    </location>
</feature>
<comment type="caution">
    <text evidence="3">The sequence shown here is derived from an EMBL/GenBank/DDBJ whole genome shotgun (WGS) entry which is preliminary data.</text>
</comment>
<sequence length="159" mass="18534">MTAELVCLWSKLEQGGRIEYSRRAAVRQFGTDLSMIQQLFPGRTRRQIKLKYKKEERQQPLRLREALTTRTKDHSHFELVIERLRQIAAEKRQNSNRDESDGIPGEQAAEKVATETNEEVDKSEQFDEETHATEQNDTATGSPLKPYDFENDYYGWSPN</sequence>
<dbReference type="SUPFAM" id="SSF46689">
    <property type="entry name" value="Homeodomain-like"/>
    <property type="match status" value="1"/>
</dbReference>
<reference evidence="3" key="1">
    <citation type="submission" date="2022-12" db="EMBL/GenBank/DDBJ databases">
        <title>Draft genome assemblies for two species of Escallonia (Escalloniales).</title>
        <authorList>
            <person name="Chanderbali A."/>
            <person name="Dervinis C."/>
            <person name="Anghel I."/>
            <person name="Soltis D."/>
            <person name="Soltis P."/>
            <person name="Zapata F."/>
        </authorList>
    </citation>
    <scope>NUCLEOTIDE SEQUENCE</scope>
    <source>
        <strain evidence="3">UCBG92.1500</strain>
        <tissue evidence="3">Leaf</tissue>
    </source>
</reference>
<dbReference type="PANTHER" id="PTHR22929">
    <property type="entry name" value="RNA POLYMERASE III TRANSCRIPTION INITIATION FACTOR B"/>
    <property type="match status" value="1"/>
</dbReference>
<dbReference type="Proteomes" id="UP001187471">
    <property type="component" value="Unassembled WGS sequence"/>
</dbReference>
<gene>
    <name evidence="3" type="ORF">RJ640_010903</name>
</gene>
<evidence type="ECO:0000259" key="2">
    <source>
        <dbReference type="Pfam" id="PF15963"/>
    </source>
</evidence>
<dbReference type="Gene3D" id="1.10.10.60">
    <property type="entry name" value="Homeodomain-like"/>
    <property type="match status" value="1"/>
</dbReference>
<dbReference type="Pfam" id="PF15963">
    <property type="entry name" value="Myb_DNA-bind_7"/>
    <property type="match status" value="1"/>
</dbReference>
<proteinExistence type="predicted"/>